<reference evidence="1 2" key="1">
    <citation type="submission" date="2015-09" db="EMBL/GenBank/DDBJ databases">
        <authorList>
            <consortium name="Pathogen Informatics"/>
        </authorList>
    </citation>
    <scope>NUCLEOTIDE SEQUENCE [LARGE SCALE GENOMIC DNA]</scope>
    <source>
        <strain evidence="1 2">2789STDY5834945</strain>
    </source>
</reference>
<gene>
    <name evidence="1" type="ORF">ERS852557_03127</name>
</gene>
<evidence type="ECO:0000313" key="2">
    <source>
        <dbReference type="Proteomes" id="UP000095541"/>
    </source>
</evidence>
<proteinExistence type="predicted"/>
<dbReference type="RefSeq" id="WP_055219948.1">
    <property type="nucleotide sequence ID" value="NZ_CZBI01000004.1"/>
</dbReference>
<protein>
    <recommendedName>
        <fullName evidence="3">DUF4747 family protein</fullName>
    </recommendedName>
</protein>
<dbReference type="EMBL" id="CZBI01000004">
    <property type="protein sequence ID" value="CUQ23919.1"/>
    <property type="molecule type" value="Genomic_DNA"/>
</dbReference>
<organism evidence="1 2">
    <name type="scientific">Bacteroides thetaiotaomicron</name>
    <dbReference type="NCBI Taxonomy" id="818"/>
    <lineage>
        <taxon>Bacteria</taxon>
        <taxon>Pseudomonadati</taxon>
        <taxon>Bacteroidota</taxon>
        <taxon>Bacteroidia</taxon>
        <taxon>Bacteroidales</taxon>
        <taxon>Bacteroidaceae</taxon>
        <taxon>Bacteroides</taxon>
    </lineage>
</organism>
<sequence>MIFNIYTYQFKPIYQERTLFCDPDLEAEKAMEKKNIIFAEALKDTIFAYRNKKHNVHFIVKTNDFFIFQISNPRKIIIEKSFQVSEELNEPSAYVIIHNDKEVQRIAIQQDLLAFSDTNVVASIITNSVRQALQDAFLQISIRREYSRSEFWDIVKSNSDQITSIKFKFDYPNLPRVRSLIPEMLKDASARTRSSTTTLEFEAEKDKTLYIDENDRDIQELNNGAADCGSEVAIGLKGFKRKIRTGHTTKEIELDELQIIGNPNDIKDILKNII</sequence>
<accession>A0A174UYA9</accession>
<dbReference type="Proteomes" id="UP000095541">
    <property type="component" value="Unassembled WGS sequence"/>
</dbReference>
<dbReference type="AlphaFoldDB" id="A0A174UYA9"/>
<evidence type="ECO:0008006" key="3">
    <source>
        <dbReference type="Google" id="ProtNLM"/>
    </source>
</evidence>
<evidence type="ECO:0000313" key="1">
    <source>
        <dbReference type="EMBL" id="CUQ23919.1"/>
    </source>
</evidence>
<name>A0A174UYA9_BACT4</name>